<feature type="domain" description="tRNA/rRNA methyltransferase SpoU type" evidence="3">
    <location>
        <begin position="93"/>
        <end position="223"/>
    </location>
</feature>
<dbReference type="AlphaFoldDB" id="A0A075HKL4"/>
<keyword evidence="1 4" id="KW-0489">Methyltransferase</keyword>
<dbReference type="Gene3D" id="3.40.1280.10">
    <property type="match status" value="1"/>
</dbReference>
<organism evidence="4">
    <name type="scientific">uncultured marine group II/III euryarchaeote KM3_67_D09</name>
    <dbReference type="NCBI Taxonomy" id="1456483"/>
    <lineage>
        <taxon>Archaea</taxon>
        <taxon>Methanobacteriati</taxon>
        <taxon>Methanobacteriota</taxon>
        <taxon>environmental samples</taxon>
    </lineage>
</organism>
<dbReference type="Gene3D" id="3.30.1330.30">
    <property type="match status" value="1"/>
</dbReference>
<dbReference type="InterPro" id="IPR029028">
    <property type="entry name" value="Alpha/beta_knot_MTases"/>
</dbReference>
<evidence type="ECO:0000259" key="3">
    <source>
        <dbReference type="Pfam" id="PF00588"/>
    </source>
</evidence>
<reference evidence="4" key="1">
    <citation type="journal article" date="2014" name="Genome Biol. Evol.">
        <title>Pangenome evidence for extensive interdomain horizontal transfer affecting lineage core and shell genes in uncultured planktonic thaumarchaeota and euryarchaeota.</title>
        <authorList>
            <person name="Deschamps P."/>
            <person name="Zivanovic Y."/>
            <person name="Moreira D."/>
            <person name="Rodriguez-Valera F."/>
            <person name="Lopez-Garcia P."/>
        </authorList>
    </citation>
    <scope>NUCLEOTIDE SEQUENCE</scope>
</reference>
<dbReference type="InterPro" id="IPR029064">
    <property type="entry name" value="Ribosomal_eL30-like_sf"/>
</dbReference>
<proteinExistence type="predicted"/>
<evidence type="ECO:0000256" key="2">
    <source>
        <dbReference type="ARBA" id="ARBA00022679"/>
    </source>
</evidence>
<protein>
    <submittedName>
        <fullName evidence="4">RNA methyltransferase (RlmB)</fullName>
        <ecNumber evidence="4">2.1.1.185</ecNumber>
    </submittedName>
</protein>
<dbReference type="EMBL" id="KF901002">
    <property type="protein sequence ID" value="AIF14488.1"/>
    <property type="molecule type" value="Genomic_DNA"/>
</dbReference>
<dbReference type="InterPro" id="IPR001537">
    <property type="entry name" value="SpoU_MeTrfase"/>
</dbReference>
<dbReference type="GO" id="GO:0008173">
    <property type="term" value="F:RNA methyltransferase activity"/>
    <property type="evidence" value="ECO:0007669"/>
    <property type="project" value="InterPro"/>
</dbReference>
<dbReference type="InterPro" id="IPR029026">
    <property type="entry name" value="tRNA_m1G_MTases_N"/>
</dbReference>
<dbReference type="PANTHER" id="PTHR46429:SF1">
    <property type="entry name" value="23S RRNA (GUANOSINE-2'-O-)-METHYLTRANSFERASE RLMB"/>
    <property type="match status" value="1"/>
</dbReference>
<dbReference type="EC" id="2.1.1.185" evidence="4"/>
<gene>
    <name evidence="4" type="primary">rlmB</name>
</gene>
<dbReference type="SUPFAM" id="SSF75217">
    <property type="entry name" value="alpha/beta knot"/>
    <property type="match status" value="1"/>
</dbReference>
<evidence type="ECO:0000313" key="4">
    <source>
        <dbReference type="EMBL" id="AIF14488.1"/>
    </source>
</evidence>
<accession>A0A075HKL4</accession>
<dbReference type="GO" id="GO:0032259">
    <property type="term" value="P:methylation"/>
    <property type="evidence" value="ECO:0007669"/>
    <property type="project" value="UniProtKB-KW"/>
</dbReference>
<dbReference type="GO" id="GO:0003723">
    <property type="term" value="F:RNA binding"/>
    <property type="evidence" value="ECO:0007669"/>
    <property type="project" value="InterPro"/>
</dbReference>
<dbReference type="InterPro" id="IPR004441">
    <property type="entry name" value="rRNA_MeTrfase_TrmH"/>
</dbReference>
<keyword evidence="2 4" id="KW-0808">Transferase</keyword>
<dbReference type="Pfam" id="PF00588">
    <property type="entry name" value="SpoU_methylase"/>
    <property type="match status" value="1"/>
</dbReference>
<sequence length="240" mass="26130">MTMQLCGTEEVRVAFERGDSISLILVKRDHGNQAVENIISMAEKLNIPVIEGSENDLWRMAKNNSDGAPDVLGLVGRNPSASFEEVLESGGLIWMLDGAKYPVNIGFCIRTAEVSGADAVIVDGPLNNEKRSAAKRASMKSYRFIPVFWREAIGSIKSAKEAGFRIIAVEDVGENAPWEVDLTGNIVLIVGGEREGISEQVLSEVDEIIRIPMTGFVPSFNLQAPLSAVAIEAQRQRSDQ</sequence>
<evidence type="ECO:0000256" key="1">
    <source>
        <dbReference type="ARBA" id="ARBA00022603"/>
    </source>
</evidence>
<dbReference type="PANTHER" id="PTHR46429">
    <property type="entry name" value="23S RRNA (GUANOSINE-2'-O-)-METHYLTRANSFERASE RLMB"/>
    <property type="match status" value="1"/>
</dbReference>
<dbReference type="GO" id="GO:0006396">
    <property type="term" value="P:RNA processing"/>
    <property type="evidence" value="ECO:0007669"/>
    <property type="project" value="InterPro"/>
</dbReference>
<dbReference type="GO" id="GO:0005829">
    <property type="term" value="C:cytosol"/>
    <property type="evidence" value="ECO:0007669"/>
    <property type="project" value="TreeGrafter"/>
</dbReference>
<name>A0A075HKL4_9EURY</name>